<sequence length="66" mass="8000">MIYPQSTFNRGKKKLCPSASTNSYYKFTSPLHWWILYVRTLRNYQSLRLKTSNYLCDKFQRTQVEV</sequence>
<organism evidence="1 2">
    <name type="scientific">Citrus clementina</name>
    <name type="common">Clementine</name>
    <name type="synonym">Citrus deliciosa x Citrus sinensis</name>
    <dbReference type="NCBI Taxonomy" id="85681"/>
    <lineage>
        <taxon>Eukaryota</taxon>
        <taxon>Viridiplantae</taxon>
        <taxon>Streptophyta</taxon>
        <taxon>Embryophyta</taxon>
        <taxon>Tracheophyta</taxon>
        <taxon>Spermatophyta</taxon>
        <taxon>Magnoliopsida</taxon>
        <taxon>eudicotyledons</taxon>
        <taxon>Gunneridae</taxon>
        <taxon>Pentapetalae</taxon>
        <taxon>rosids</taxon>
        <taxon>malvids</taxon>
        <taxon>Sapindales</taxon>
        <taxon>Rutaceae</taxon>
        <taxon>Aurantioideae</taxon>
        <taxon>Citrus</taxon>
    </lineage>
</organism>
<keyword evidence="2" id="KW-1185">Reference proteome</keyword>
<dbReference type="InParanoid" id="V4SFE5"/>
<protein>
    <submittedName>
        <fullName evidence="1">Uncharacterized protein</fullName>
    </submittedName>
</protein>
<evidence type="ECO:0000313" key="2">
    <source>
        <dbReference type="Proteomes" id="UP000030687"/>
    </source>
</evidence>
<proteinExistence type="predicted"/>
<reference evidence="1 2" key="1">
    <citation type="submission" date="2013-10" db="EMBL/GenBank/DDBJ databases">
        <authorList>
            <consortium name="International Citrus Genome Consortium"/>
            <person name="Jenkins J."/>
            <person name="Schmutz J."/>
            <person name="Prochnik S."/>
            <person name="Rokhsar D."/>
            <person name="Gmitter F."/>
            <person name="Ollitrault P."/>
            <person name="Machado M."/>
            <person name="Talon M."/>
            <person name="Wincker P."/>
            <person name="Jaillon O."/>
            <person name="Morgante M."/>
        </authorList>
    </citation>
    <scope>NUCLEOTIDE SEQUENCE</scope>
    <source>
        <strain evidence="2">cv. Clemenules</strain>
    </source>
</reference>
<dbReference type="Gramene" id="ESR35706">
    <property type="protein sequence ID" value="ESR35706"/>
    <property type="gene ID" value="CICLE_v10029761mg"/>
</dbReference>
<dbReference type="Proteomes" id="UP000030687">
    <property type="component" value="Unassembled WGS sequence"/>
</dbReference>
<dbReference type="EMBL" id="KI536978">
    <property type="protein sequence ID" value="ESR35706.1"/>
    <property type="molecule type" value="Genomic_DNA"/>
</dbReference>
<dbReference type="KEGG" id="cic:CICLE_v10029761mg"/>
<gene>
    <name evidence="1" type="ORF">CICLE_v10029761mg</name>
</gene>
<evidence type="ECO:0000313" key="1">
    <source>
        <dbReference type="EMBL" id="ESR35706.1"/>
    </source>
</evidence>
<name>V4SFE5_CITCL</name>
<dbReference type="AlphaFoldDB" id="V4SFE5"/>
<accession>V4SFE5</accession>